<protein>
    <recommendedName>
        <fullName evidence="2">Xylulose kinase-1</fullName>
    </recommendedName>
</protein>
<dbReference type="EMBL" id="BKCJ010004245">
    <property type="protein sequence ID" value="GEU59866.1"/>
    <property type="molecule type" value="Genomic_DNA"/>
</dbReference>
<proteinExistence type="predicted"/>
<sequence>MALTFADTHNMIAFLTKSDASEGFDQIVDFLSAHPIQYALMVNPTIYVSCIKQFWASVSIKKSNDAVKLQALIDRKKVIITEDIIRQALRLDDADGINCLPNEEIFAELARMGTDWNEFSSSMASAIICLATSKKFNFPNDLSSHNTKYTSPALTQKVFANIRRKFSGVETPLFDTMLVAQQVHADITEVEEDEDEDNEGGKIAELDADEDVTLVDAEEDMNVDVQGRLAESQAKVYHLDLQHAKKVLSMQDTDEAERAEVEDVIEVVTAAKLMTKIVTTTTITAAQVPKASAPRRRRGVVIQDHEETATALIIVHTKVKSKDKGKGILIKEPKPLKRQAQIKQDEAFARKEDLEARWKLVKERFESIEPKNFLDDFLLNTFKIMFEKPNVEANIWRDQKGRYGLAKVKSQKLFESCGVHIITLTTTQMIMLVEKKYPLTHFTLEQMLNNVRLEVKKESEMSLELLRLMRRQL</sequence>
<name>A0A6L2LDM5_TANCI</name>
<evidence type="ECO:0008006" key="2">
    <source>
        <dbReference type="Google" id="ProtNLM"/>
    </source>
</evidence>
<evidence type="ECO:0000313" key="1">
    <source>
        <dbReference type="EMBL" id="GEU59866.1"/>
    </source>
</evidence>
<comment type="caution">
    <text evidence="1">The sequence shown here is derived from an EMBL/GenBank/DDBJ whole genome shotgun (WGS) entry which is preliminary data.</text>
</comment>
<gene>
    <name evidence="1" type="ORF">Tci_031844</name>
</gene>
<organism evidence="1">
    <name type="scientific">Tanacetum cinerariifolium</name>
    <name type="common">Dalmatian daisy</name>
    <name type="synonym">Chrysanthemum cinerariifolium</name>
    <dbReference type="NCBI Taxonomy" id="118510"/>
    <lineage>
        <taxon>Eukaryota</taxon>
        <taxon>Viridiplantae</taxon>
        <taxon>Streptophyta</taxon>
        <taxon>Embryophyta</taxon>
        <taxon>Tracheophyta</taxon>
        <taxon>Spermatophyta</taxon>
        <taxon>Magnoliopsida</taxon>
        <taxon>eudicotyledons</taxon>
        <taxon>Gunneridae</taxon>
        <taxon>Pentapetalae</taxon>
        <taxon>asterids</taxon>
        <taxon>campanulids</taxon>
        <taxon>Asterales</taxon>
        <taxon>Asteraceae</taxon>
        <taxon>Asteroideae</taxon>
        <taxon>Anthemideae</taxon>
        <taxon>Anthemidinae</taxon>
        <taxon>Tanacetum</taxon>
    </lineage>
</organism>
<dbReference type="AlphaFoldDB" id="A0A6L2LDM5"/>
<accession>A0A6L2LDM5</accession>
<reference evidence="1" key="1">
    <citation type="journal article" date="2019" name="Sci. Rep.">
        <title>Draft genome of Tanacetum cinerariifolium, the natural source of mosquito coil.</title>
        <authorList>
            <person name="Yamashiro T."/>
            <person name="Shiraishi A."/>
            <person name="Satake H."/>
            <person name="Nakayama K."/>
        </authorList>
    </citation>
    <scope>NUCLEOTIDE SEQUENCE</scope>
</reference>